<dbReference type="Proteomes" id="UP001652621">
    <property type="component" value="Unplaced"/>
</dbReference>
<name>A0ABM3UYG7_MUSDO</name>
<feature type="domain" description="C2H2-type" evidence="2">
    <location>
        <begin position="31"/>
        <end position="52"/>
    </location>
</feature>
<sequence>MESGKFVCKLCSKKSASPSAYKKHLETHEMCNICEKFLLHSAALKLHYAVEHSEQGTKPQQKERNFWEYEEQQNQFRNEMSIWVQHHLNNNSPMSNEQDIPQEYNNQDHNQSGRSTQNQNINHHQQNHHHYQHQQHFEHQQQQQWNQPQQQQWNQQQHQQQWNQPQLLSSQLSSGGNHLKIYNTCFYYTPNLRLFEGHKENCSGVITHFPKDVYTTKLYKVVLNYKDSKRKVRLDKVNTYAWGHYGIEDEDDLSNMLQNYESEMDIDTNFI</sequence>
<gene>
    <name evidence="4" type="primary">LOC131802409</name>
</gene>
<feature type="region of interest" description="Disordered" evidence="1">
    <location>
        <begin position="89"/>
        <end position="166"/>
    </location>
</feature>
<reference evidence="4" key="1">
    <citation type="submission" date="2025-08" db="UniProtKB">
        <authorList>
            <consortium name="RefSeq"/>
        </authorList>
    </citation>
    <scope>IDENTIFICATION</scope>
    <source>
        <strain evidence="4">Aabys</strain>
        <tissue evidence="4">Whole body</tissue>
    </source>
</reference>
<organism evidence="3 4">
    <name type="scientific">Musca domestica</name>
    <name type="common">House fly</name>
    <dbReference type="NCBI Taxonomy" id="7370"/>
    <lineage>
        <taxon>Eukaryota</taxon>
        <taxon>Metazoa</taxon>
        <taxon>Ecdysozoa</taxon>
        <taxon>Arthropoda</taxon>
        <taxon>Hexapoda</taxon>
        <taxon>Insecta</taxon>
        <taxon>Pterygota</taxon>
        <taxon>Neoptera</taxon>
        <taxon>Endopterygota</taxon>
        <taxon>Diptera</taxon>
        <taxon>Brachycera</taxon>
        <taxon>Muscomorpha</taxon>
        <taxon>Muscoidea</taxon>
        <taxon>Muscidae</taxon>
        <taxon>Musca</taxon>
    </lineage>
</organism>
<dbReference type="RefSeq" id="XP_058978581.1">
    <property type="nucleotide sequence ID" value="XM_059122598.1"/>
</dbReference>
<dbReference type="SMART" id="SM00355">
    <property type="entry name" value="ZnF_C2H2"/>
    <property type="match status" value="2"/>
</dbReference>
<evidence type="ECO:0000313" key="4">
    <source>
        <dbReference type="RefSeq" id="XP_058978581.1"/>
    </source>
</evidence>
<dbReference type="InterPro" id="IPR013087">
    <property type="entry name" value="Znf_C2H2_type"/>
</dbReference>
<dbReference type="GeneID" id="131802409"/>
<feature type="compositionally biased region" description="Low complexity" evidence="1">
    <location>
        <begin position="140"/>
        <end position="166"/>
    </location>
</feature>
<evidence type="ECO:0000313" key="3">
    <source>
        <dbReference type="Proteomes" id="UP001652621"/>
    </source>
</evidence>
<keyword evidence="3" id="KW-1185">Reference proteome</keyword>
<accession>A0ABM3UYG7</accession>
<evidence type="ECO:0000259" key="2">
    <source>
        <dbReference type="PROSITE" id="PS00028"/>
    </source>
</evidence>
<dbReference type="PROSITE" id="PS00028">
    <property type="entry name" value="ZINC_FINGER_C2H2_1"/>
    <property type="match status" value="1"/>
</dbReference>
<dbReference type="Gene3D" id="3.30.160.60">
    <property type="entry name" value="Classic Zinc Finger"/>
    <property type="match status" value="1"/>
</dbReference>
<protein>
    <submittedName>
        <fullName evidence="4">Myb-like protein Q</fullName>
    </submittedName>
</protein>
<feature type="compositionally biased region" description="Polar residues" evidence="1">
    <location>
        <begin position="89"/>
        <end position="116"/>
    </location>
</feature>
<evidence type="ECO:0000256" key="1">
    <source>
        <dbReference type="SAM" id="MobiDB-lite"/>
    </source>
</evidence>
<proteinExistence type="predicted"/>